<reference evidence="1" key="1">
    <citation type="submission" date="2014-01" db="EMBL/GenBank/DDBJ databases">
        <title>The genome of the white-rot fungus Pycnoporus cinnabarinus: a basidiomycete model with a versatile arsenal for lignocellulosic biomass breakdown.</title>
        <authorList>
            <person name="Levasseur A."/>
            <person name="Lomascolo A."/>
            <person name="Ruiz-Duenas F.J."/>
            <person name="Uzan E."/>
            <person name="Piumi F."/>
            <person name="Kues U."/>
            <person name="Ram A.F.J."/>
            <person name="Murat C."/>
            <person name="Haon M."/>
            <person name="Benoit I."/>
            <person name="Arfi Y."/>
            <person name="Chevret D."/>
            <person name="Drula E."/>
            <person name="Kwon M.J."/>
            <person name="Gouret P."/>
            <person name="Lesage-Meessen L."/>
            <person name="Lombard V."/>
            <person name="Mariette J."/>
            <person name="Noirot C."/>
            <person name="Park J."/>
            <person name="Patyshakuliyeva A."/>
            <person name="Wieneger R.A.B."/>
            <person name="Wosten H.A.B."/>
            <person name="Martin F."/>
            <person name="Coutinho P.M."/>
            <person name="de Vries R."/>
            <person name="Martinez A.T."/>
            <person name="Klopp C."/>
            <person name="Pontarotti P."/>
            <person name="Henrissat B."/>
            <person name="Record E."/>
        </authorList>
    </citation>
    <scope>NUCLEOTIDE SEQUENCE [LARGE SCALE GENOMIC DNA]</scope>
    <source>
        <strain evidence="1">BRFM137</strain>
    </source>
</reference>
<dbReference type="AlphaFoldDB" id="A0A060SF20"/>
<dbReference type="Proteomes" id="UP000029665">
    <property type="component" value="Unassembled WGS sequence"/>
</dbReference>
<dbReference type="HOGENOM" id="CLU_2441961_0_0_1"/>
<dbReference type="SUPFAM" id="SSF51197">
    <property type="entry name" value="Clavaminate synthase-like"/>
    <property type="match status" value="1"/>
</dbReference>
<dbReference type="OrthoDB" id="4664297at2759"/>
<organism evidence="1 2">
    <name type="scientific">Pycnoporus cinnabarinus</name>
    <name type="common">Cinnabar-red polypore</name>
    <name type="synonym">Trametes cinnabarina</name>
    <dbReference type="NCBI Taxonomy" id="5643"/>
    <lineage>
        <taxon>Eukaryota</taxon>
        <taxon>Fungi</taxon>
        <taxon>Dikarya</taxon>
        <taxon>Basidiomycota</taxon>
        <taxon>Agaricomycotina</taxon>
        <taxon>Agaricomycetes</taxon>
        <taxon>Polyporales</taxon>
        <taxon>Polyporaceae</taxon>
        <taxon>Trametes</taxon>
    </lineage>
</organism>
<sequence length="90" mass="10668">MVREYKHLTKEEVDFFMENGYLVVKHAFSREKAAEFTRDMWVRLGLDPNDPETWPKDRDRIHMPVLNREPVATFAPRVGLHACRLQLDIS</sequence>
<evidence type="ECO:0000313" key="2">
    <source>
        <dbReference type="Proteomes" id="UP000029665"/>
    </source>
</evidence>
<comment type="caution">
    <text evidence="1">The sequence shown here is derived from an EMBL/GenBank/DDBJ whole genome shotgun (WGS) entry which is preliminary data.</text>
</comment>
<name>A0A060SF20_PYCCI</name>
<evidence type="ECO:0008006" key="3">
    <source>
        <dbReference type="Google" id="ProtNLM"/>
    </source>
</evidence>
<evidence type="ECO:0000313" key="1">
    <source>
        <dbReference type="EMBL" id="CDO70819.1"/>
    </source>
</evidence>
<proteinExistence type="predicted"/>
<protein>
    <recommendedName>
        <fullName evidence="3">Phytanoyl-CoA dioxygenase</fullName>
    </recommendedName>
</protein>
<gene>
    <name evidence="1" type="ORF">BN946_scf184801.g10</name>
</gene>
<dbReference type="Gene3D" id="2.60.120.620">
    <property type="entry name" value="q2cbj1_9rhob like domain"/>
    <property type="match status" value="1"/>
</dbReference>
<accession>A0A060SF20</accession>
<keyword evidence="2" id="KW-1185">Reference proteome</keyword>
<dbReference type="EMBL" id="CCBP010000093">
    <property type="protein sequence ID" value="CDO70819.1"/>
    <property type="molecule type" value="Genomic_DNA"/>
</dbReference>